<evidence type="ECO:0000256" key="5">
    <source>
        <dbReference type="ARBA" id="ARBA00023015"/>
    </source>
</evidence>
<dbReference type="SUPFAM" id="SSF118290">
    <property type="entry name" value="WRKY DNA-binding domain"/>
    <property type="match status" value="2"/>
</dbReference>
<feature type="compositionally biased region" description="Polar residues" evidence="10">
    <location>
        <begin position="19"/>
        <end position="32"/>
    </location>
</feature>
<evidence type="ECO:0000313" key="13">
    <source>
        <dbReference type="Proteomes" id="UP000075243"/>
    </source>
</evidence>
<dbReference type="OMA" id="DHAKPLT"/>
<feature type="compositionally biased region" description="Polar residues" evidence="10">
    <location>
        <begin position="431"/>
        <end position="449"/>
    </location>
</feature>
<sequence>MVSSDKSADQNIPSDRLQQRVSPDSDITLSQGHDTKNELSKPEGATSIPSIVAKNEGKDSDQEGSTCSLPLEKHLQSPDTLSHELPPLQSNQESPSIIREKVSKDGYNWRKYGQKHVKGNEFIRSYYKCTHPNCQAKKQLQQSNNGHITDSICIGQHNHPRPQLNSTVSVECVLPIVEQTPPKPSLADVEDPNVFYDIIHEDKTSIEQGCMPQQIKPLQSIPTTKVSPVIELKAAHLQLTKAKNQAHGNEDPESKRLKKNNSNADATGVDMSTCESRVVVQTSSEVDLVNDGYRWRKYGQKLVKGNTNPRSYYRCSNPGCPVKKHVERASHDSKIVITTYEGQHDHEIPPARTVTHNAATNTHTTTTNGEAGTKSGGNTVFVDTGECSDLDSVSRLTEQLNDKSNTKSKDGDKLEFRVISLSNEGPEIKFSKQQQQKDNSGAKNNSVSNDIVCHSSSGVPCRSNEQLEDEVKTISEGSKDCLNVVAVCDTPSTENEFNKQSAADAEPVQS</sequence>
<proteinExistence type="inferred from homology"/>
<feature type="domain" description="WRKY" evidence="11">
    <location>
        <begin position="284"/>
        <end position="349"/>
    </location>
</feature>
<feature type="region of interest" description="Disordered" evidence="10">
    <location>
        <begin position="241"/>
        <end position="268"/>
    </location>
</feature>
<feature type="region of interest" description="Disordered" evidence="10">
    <location>
        <begin position="426"/>
        <end position="449"/>
    </location>
</feature>
<evidence type="ECO:0000256" key="9">
    <source>
        <dbReference type="ARBA" id="ARBA00061157"/>
    </source>
</evidence>
<feature type="domain" description="WRKY" evidence="11">
    <location>
        <begin position="98"/>
        <end position="162"/>
    </location>
</feature>
<dbReference type="GO" id="GO:0043565">
    <property type="term" value="F:sequence-specific DNA binding"/>
    <property type="evidence" value="ECO:0007669"/>
    <property type="project" value="InterPro"/>
</dbReference>
<name>A0A151S002_CAJCA</name>
<dbReference type="InterPro" id="IPR003657">
    <property type="entry name" value="WRKY_dom"/>
</dbReference>
<dbReference type="InterPro" id="IPR036576">
    <property type="entry name" value="WRKY_dom_sf"/>
</dbReference>
<evidence type="ECO:0000256" key="7">
    <source>
        <dbReference type="ARBA" id="ARBA00023163"/>
    </source>
</evidence>
<accession>A0A151S002</accession>
<dbReference type="AlphaFoldDB" id="A0A151S002"/>
<dbReference type="PANTHER" id="PTHR31221:SF125">
    <property type="entry name" value="WRKY TRANSCRIPTION FACTOR 1"/>
    <property type="match status" value="1"/>
</dbReference>
<dbReference type="GO" id="GO:0046872">
    <property type="term" value="F:metal ion binding"/>
    <property type="evidence" value="ECO:0007669"/>
    <property type="project" value="UniProtKB-KW"/>
</dbReference>
<reference evidence="12" key="1">
    <citation type="journal article" date="2012" name="Nat. Biotechnol.">
        <title>Draft genome sequence of pigeonpea (Cajanus cajan), an orphan legume crop of resource-poor farmers.</title>
        <authorList>
            <person name="Varshney R.K."/>
            <person name="Chen W."/>
            <person name="Li Y."/>
            <person name="Bharti A.K."/>
            <person name="Saxena R.K."/>
            <person name="Schlueter J.A."/>
            <person name="Donoghue M.T."/>
            <person name="Azam S."/>
            <person name="Fan G."/>
            <person name="Whaley A.M."/>
            <person name="Farmer A.D."/>
            <person name="Sheridan J."/>
            <person name="Iwata A."/>
            <person name="Tuteja R."/>
            <person name="Penmetsa R.V."/>
            <person name="Wu W."/>
            <person name="Upadhyaya H.D."/>
            <person name="Yang S.P."/>
            <person name="Shah T."/>
            <person name="Saxena K.B."/>
            <person name="Michael T."/>
            <person name="McCombie W.R."/>
            <person name="Yang B."/>
            <person name="Zhang G."/>
            <person name="Yang H."/>
            <person name="Wang J."/>
            <person name="Spillane C."/>
            <person name="Cook D.R."/>
            <person name="May G.D."/>
            <person name="Xu X."/>
            <person name="Jackson S.A."/>
        </authorList>
    </citation>
    <scope>NUCLEOTIDE SEQUENCE [LARGE SCALE GENOMIC DNA]</scope>
</reference>
<dbReference type="Gene3D" id="2.20.25.80">
    <property type="entry name" value="WRKY domain"/>
    <property type="match status" value="2"/>
</dbReference>
<evidence type="ECO:0000256" key="4">
    <source>
        <dbReference type="ARBA" id="ARBA00022833"/>
    </source>
</evidence>
<dbReference type="GO" id="GO:0003700">
    <property type="term" value="F:DNA-binding transcription factor activity"/>
    <property type="evidence" value="ECO:0007669"/>
    <property type="project" value="InterPro"/>
</dbReference>
<dbReference type="InterPro" id="IPR044810">
    <property type="entry name" value="WRKY_plant"/>
</dbReference>
<comment type="subcellular location">
    <subcellularLocation>
        <location evidence="1">Nucleus</location>
    </subcellularLocation>
</comment>
<dbReference type="FunFam" id="2.20.25.80:FF:000003">
    <property type="entry name" value="WRKY transcription factor 57"/>
    <property type="match status" value="1"/>
</dbReference>
<keyword evidence="13" id="KW-1185">Reference proteome</keyword>
<feature type="compositionally biased region" description="Low complexity" evidence="10">
    <location>
        <begin position="361"/>
        <end position="373"/>
    </location>
</feature>
<evidence type="ECO:0000256" key="8">
    <source>
        <dbReference type="ARBA" id="ARBA00023242"/>
    </source>
</evidence>
<dbReference type="FunFam" id="2.20.25.80:FF:000006">
    <property type="entry name" value="WRKY transcription factor"/>
    <property type="match status" value="1"/>
</dbReference>
<evidence type="ECO:0000256" key="1">
    <source>
        <dbReference type="ARBA" id="ARBA00004123"/>
    </source>
</evidence>
<dbReference type="Pfam" id="PF03106">
    <property type="entry name" value="WRKY"/>
    <property type="match status" value="2"/>
</dbReference>
<evidence type="ECO:0000256" key="10">
    <source>
        <dbReference type="SAM" id="MobiDB-lite"/>
    </source>
</evidence>
<feature type="region of interest" description="Disordered" evidence="10">
    <location>
        <begin position="1"/>
        <end position="95"/>
    </location>
</feature>
<comment type="similarity">
    <text evidence="9">Belongs to the WRKY group I family.</text>
</comment>
<dbReference type="PANTHER" id="PTHR31221">
    <property type="entry name" value="WRKY TRANSCRIPTION FACTOR PROTEIN 1-RELATED"/>
    <property type="match status" value="1"/>
</dbReference>
<dbReference type="EMBL" id="KQ483508">
    <property type="protein sequence ID" value="KYP48145.1"/>
    <property type="molecule type" value="Genomic_DNA"/>
</dbReference>
<gene>
    <name evidence="12" type="ORF">KK1_030228</name>
</gene>
<keyword evidence="4" id="KW-0862">Zinc</keyword>
<evidence type="ECO:0000256" key="6">
    <source>
        <dbReference type="ARBA" id="ARBA00023125"/>
    </source>
</evidence>
<dbReference type="GO" id="GO:0005634">
    <property type="term" value="C:nucleus"/>
    <property type="evidence" value="ECO:0007669"/>
    <property type="project" value="UniProtKB-SubCell"/>
</dbReference>
<keyword evidence="8" id="KW-0539">Nucleus</keyword>
<dbReference type="Proteomes" id="UP000075243">
    <property type="component" value="Unassembled WGS sequence"/>
</dbReference>
<protein>
    <submittedName>
        <fullName evidence="12">WRKY transcription factor 1</fullName>
    </submittedName>
</protein>
<dbReference type="SMART" id="SM00774">
    <property type="entry name" value="WRKY"/>
    <property type="match status" value="2"/>
</dbReference>
<evidence type="ECO:0000259" key="11">
    <source>
        <dbReference type="PROSITE" id="PS50811"/>
    </source>
</evidence>
<keyword evidence="5" id="KW-0805">Transcription regulation</keyword>
<dbReference type="PROSITE" id="PS50811">
    <property type="entry name" value="WRKY"/>
    <property type="match status" value="2"/>
</dbReference>
<keyword evidence="3" id="KW-0677">Repeat</keyword>
<organism evidence="12 13">
    <name type="scientific">Cajanus cajan</name>
    <name type="common">Pigeon pea</name>
    <name type="synonym">Cajanus indicus</name>
    <dbReference type="NCBI Taxonomy" id="3821"/>
    <lineage>
        <taxon>Eukaryota</taxon>
        <taxon>Viridiplantae</taxon>
        <taxon>Streptophyta</taxon>
        <taxon>Embryophyta</taxon>
        <taxon>Tracheophyta</taxon>
        <taxon>Spermatophyta</taxon>
        <taxon>Magnoliopsida</taxon>
        <taxon>eudicotyledons</taxon>
        <taxon>Gunneridae</taxon>
        <taxon>Pentapetalae</taxon>
        <taxon>rosids</taxon>
        <taxon>fabids</taxon>
        <taxon>Fabales</taxon>
        <taxon>Fabaceae</taxon>
        <taxon>Papilionoideae</taxon>
        <taxon>50 kb inversion clade</taxon>
        <taxon>NPAAA clade</taxon>
        <taxon>indigoferoid/millettioid clade</taxon>
        <taxon>Phaseoleae</taxon>
        <taxon>Cajanus</taxon>
    </lineage>
</organism>
<evidence type="ECO:0000256" key="3">
    <source>
        <dbReference type="ARBA" id="ARBA00022737"/>
    </source>
</evidence>
<keyword evidence="2" id="KW-0479">Metal-binding</keyword>
<evidence type="ECO:0000313" key="12">
    <source>
        <dbReference type="EMBL" id="KYP48145.1"/>
    </source>
</evidence>
<keyword evidence="7" id="KW-0804">Transcription</keyword>
<dbReference type="Gramene" id="C.cajan_27183.t">
    <property type="protein sequence ID" value="C.cajan_27183.t"/>
    <property type="gene ID" value="C.cajan_27183"/>
</dbReference>
<feature type="compositionally biased region" description="Polar residues" evidence="10">
    <location>
        <begin position="1"/>
        <end position="13"/>
    </location>
</feature>
<feature type="region of interest" description="Disordered" evidence="10">
    <location>
        <begin position="361"/>
        <end position="380"/>
    </location>
</feature>
<dbReference type="STRING" id="3821.A0A151S002"/>
<keyword evidence="6" id="KW-0238">DNA-binding</keyword>
<evidence type="ECO:0000256" key="2">
    <source>
        <dbReference type="ARBA" id="ARBA00022723"/>
    </source>
</evidence>